<accession>A0ABD1LQH8</accession>
<dbReference type="InterPro" id="IPR056647">
    <property type="entry name" value="DUF7745"/>
</dbReference>
<gene>
    <name evidence="2" type="ORF">Fmac_024789</name>
</gene>
<reference evidence="2 3" key="1">
    <citation type="submission" date="2024-08" db="EMBL/GenBank/DDBJ databases">
        <title>Insights into the chromosomal genome structure of Flemingia macrophylla.</title>
        <authorList>
            <person name="Ding Y."/>
            <person name="Zhao Y."/>
            <person name="Bi W."/>
            <person name="Wu M."/>
            <person name="Zhao G."/>
            <person name="Gong Y."/>
            <person name="Li W."/>
            <person name="Zhang P."/>
        </authorList>
    </citation>
    <scope>NUCLEOTIDE SEQUENCE [LARGE SCALE GENOMIC DNA]</scope>
    <source>
        <strain evidence="2">DYQJB</strain>
        <tissue evidence="2">Leaf</tissue>
    </source>
</reference>
<dbReference type="EMBL" id="JBGMDY010000008">
    <property type="protein sequence ID" value="KAL2325731.1"/>
    <property type="molecule type" value="Genomic_DNA"/>
</dbReference>
<evidence type="ECO:0000313" key="3">
    <source>
        <dbReference type="Proteomes" id="UP001603857"/>
    </source>
</evidence>
<proteinExistence type="predicted"/>
<evidence type="ECO:0000313" key="2">
    <source>
        <dbReference type="EMBL" id="KAL2325731.1"/>
    </source>
</evidence>
<dbReference type="AlphaFoldDB" id="A0ABD1LQH8"/>
<dbReference type="Pfam" id="PF24924">
    <property type="entry name" value="DUF7745"/>
    <property type="match status" value="1"/>
</dbReference>
<dbReference type="PANTHER" id="PTHR48154">
    <property type="entry name" value="PROTEIN, PUTATIVE-RELATED"/>
    <property type="match status" value="1"/>
</dbReference>
<feature type="domain" description="DUF7745" evidence="1">
    <location>
        <begin position="10"/>
        <end position="87"/>
    </location>
</feature>
<comment type="caution">
    <text evidence="2">The sequence shown here is derived from an EMBL/GenBank/DDBJ whole genome shotgun (WGS) entry which is preliminary data.</text>
</comment>
<name>A0ABD1LQH8_9FABA</name>
<evidence type="ECO:0000259" key="1">
    <source>
        <dbReference type="Pfam" id="PF24924"/>
    </source>
</evidence>
<keyword evidence="3" id="KW-1185">Reference proteome</keyword>
<organism evidence="2 3">
    <name type="scientific">Flemingia macrophylla</name>
    <dbReference type="NCBI Taxonomy" id="520843"/>
    <lineage>
        <taxon>Eukaryota</taxon>
        <taxon>Viridiplantae</taxon>
        <taxon>Streptophyta</taxon>
        <taxon>Embryophyta</taxon>
        <taxon>Tracheophyta</taxon>
        <taxon>Spermatophyta</taxon>
        <taxon>Magnoliopsida</taxon>
        <taxon>eudicotyledons</taxon>
        <taxon>Gunneridae</taxon>
        <taxon>Pentapetalae</taxon>
        <taxon>rosids</taxon>
        <taxon>fabids</taxon>
        <taxon>Fabales</taxon>
        <taxon>Fabaceae</taxon>
        <taxon>Papilionoideae</taxon>
        <taxon>50 kb inversion clade</taxon>
        <taxon>NPAAA clade</taxon>
        <taxon>indigoferoid/millettioid clade</taxon>
        <taxon>Phaseoleae</taxon>
        <taxon>Flemingia</taxon>
    </lineage>
</organism>
<dbReference type="PANTHER" id="PTHR48154:SF1">
    <property type="entry name" value="PROTEIN, PUTATIVE-RELATED"/>
    <property type="match status" value="1"/>
</dbReference>
<protein>
    <recommendedName>
        <fullName evidence="1">DUF7745 domain-containing protein</fullName>
    </recommendedName>
</protein>
<sequence length="148" mass="16496">MSSCLDGPNQPGLEAKTLEDHLSSLADKGDWSTFNKTLALIVFGMTLFPFHADTIDHAAMDVFFAWDVYLKSPLPAIFADTLLSSHGGIARSFEKFLQNPSPLPLRYGMESQVGELEHRPFLMDLPLVSIQRRLDPVRELSKHTIDGP</sequence>
<dbReference type="Proteomes" id="UP001603857">
    <property type="component" value="Unassembled WGS sequence"/>
</dbReference>